<feature type="signal peptide" evidence="2">
    <location>
        <begin position="1"/>
        <end position="22"/>
    </location>
</feature>
<keyword evidence="2" id="KW-0732">Signal</keyword>
<feature type="chain" id="PRO_5042959945" evidence="2">
    <location>
        <begin position="23"/>
        <end position="192"/>
    </location>
</feature>
<dbReference type="PANTHER" id="PTHR37423:SF2">
    <property type="entry name" value="MEMBRANE-BOUND LYTIC MUREIN TRANSGLYCOSYLASE C"/>
    <property type="match status" value="1"/>
</dbReference>
<proteinExistence type="inferred from homology"/>
<keyword evidence="4" id="KW-0456">Lyase</keyword>
<dbReference type="SUPFAM" id="SSF53955">
    <property type="entry name" value="Lysozyme-like"/>
    <property type="match status" value="1"/>
</dbReference>
<dbReference type="EMBL" id="JAYGII010000004">
    <property type="protein sequence ID" value="MEA5444776.1"/>
    <property type="molecule type" value="Genomic_DNA"/>
</dbReference>
<comment type="similarity">
    <text evidence="1">Belongs to the transglycosylase Slt family.</text>
</comment>
<dbReference type="InterPro" id="IPR023346">
    <property type="entry name" value="Lysozyme-like_dom_sf"/>
</dbReference>
<evidence type="ECO:0000256" key="2">
    <source>
        <dbReference type="SAM" id="SignalP"/>
    </source>
</evidence>
<keyword evidence="5" id="KW-1185">Reference proteome</keyword>
<protein>
    <submittedName>
        <fullName evidence="4">Lytic transglycosylase domain-containing protein</fullName>
        <ecNumber evidence="4">4.2.2.n1</ecNumber>
    </submittedName>
</protein>
<dbReference type="InterPro" id="IPR008258">
    <property type="entry name" value="Transglycosylase_SLT_dom_1"/>
</dbReference>
<name>A0AAP6MM30_9GAMM</name>
<accession>A0AAP6MM30</accession>
<dbReference type="Gene3D" id="1.10.530.10">
    <property type="match status" value="1"/>
</dbReference>
<evidence type="ECO:0000259" key="3">
    <source>
        <dbReference type="Pfam" id="PF01464"/>
    </source>
</evidence>
<dbReference type="PANTHER" id="PTHR37423">
    <property type="entry name" value="SOLUBLE LYTIC MUREIN TRANSGLYCOSYLASE-RELATED"/>
    <property type="match status" value="1"/>
</dbReference>
<dbReference type="GO" id="GO:0016829">
    <property type="term" value="F:lyase activity"/>
    <property type="evidence" value="ECO:0007669"/>
    <property type="project" value="UniProtKB-KW"/>
</dbReference>
<dbReference type="Pfam" id="PF01464">
    <property type="entry name" value="SLT"/>
    <property type="match status" value="1"/>
</dbReference>
<reference evidence="4 5" key="1">
    <citation type="submission" date="2023-12" db="EMBL/GenBank/DDBJ databases">
        <title>Whole-genome sequencing of halo(alkali)philic microorganisms from hypersaline lakes.</title>
        <authorList>
            <person name="Sorokin D.Y."/>
            <person name="Merkel A.Y."/>
            <person name="Messina E."/>
            <person name="Yakimov M."/>
        </authorList>
    </citation>
    <scope>NUCLEOTIDE SEQUENCE [LARGE SCALE GENOMIC DNA]</scope>
    <source>
        <strain evidence="4 5">AB-CW1</strain>
    </source>
</reference>
<gene>
    <name evidence="4" type="ORF">VCB98_02975</name>
</gene>
<dbReference type="Proteomes" id="UP001302316">
    <property type="component" value="Unassembled WGS sequence"/>
</dbReference>
<organism evidence="4 5">
    <name type="scientific">Natronospira elongata</name>
    <dbReference type="NCBI Taxonomy" id="3110268"/>
    <lineage>
        <taxon>Bacteria</taxon>
        <taxon>Pseudomonadati</taxon>
        <taxon>Pseudomonadota</taxon>
        <taxon>Gammaproteobacteria</taxon>
        <taxon>Natronospirales</taxon>
        <taxon>Natronospiraceae</taxon>
        <taxon>Natronospira</taxon>
    </lineage>
</organism>
<evidence type="ECO:0000256" key="1">
    <source>
        <dbReference type="ARBA" id="ARBA00007734"/>
    </source>
</evidence>
<dbReference type="RefSeq" id="WP_346050337.1">
    <property type="nucleotide sequence ID" value="NZ_JAYGII010000004.1"/>
</dbReference>
<evidence type="ECO:0000313" key="5">
    <source>
        <dbReference type="Proteomes" id="UP001302316"/>
    </source>
</evidence>
<dbReference type="AlphaFoldDB" id="A0AAP6MM30"/>
<comment type="caution">
    <text evidence="4">The sequence shown here is derived from an EMBL/GenBank/DDBJ whole genome shotgun (WGS) entry which is preliminary data.</text>
</comment>
<feature type="domain" description="Transglycosylase SLT" evidence="3">
    <location>
        <begin position="83"/>
        <end position="175"/>
    </location>
</feature>
<dbReference type="EC" id="4.2.2.n1" evidence="4"/>
<dbReference type="CDD" id="cd00254">
    <property type="entry name" value="LT-like"/>
    <property type="match status" value="1"/>
</dbReference>
<evidence type="ECO:0000313" key="4">
    <source>
        <dbReference type="EMBL" id="MEA5444776.1"/>
    </source>
</evidence>
<sequence length="192" mass="22238">MNPVAKFLLPALICLAGQTALADEAEDSVDPDLRDALKEAVEQSNSFNDRFEAEVWLMDMSSRLERWVPDRDKRLRILRKVHAEARMADLEPELVLAVIHVESRFDRFAISRVGARGMMQIMPFWLEEIGRPEDNLFDLQTNLRYGVTILRYYLDKENGNLSRALARYNGSLGSMRYPSLVYTALAEHWYRD</sequence>